<sequence length="105" mass="11154">MVVMAPPPGPQLRTAGAAAKVYGAILSEEKNGVSPQLAPADMKTPAARKSTVRRSPATPPVSQKPTPLRVDTFNHQALQSVRDLEKRTIIALIALFVNVSGVNFP</sequence>
<proteinExistence type="predicted"/>
<organism evidence="2">
    <name type="scientific">Timema cristinae</name>
    <name type="common">Walking stick</name>
    <dbReference type="NCBI Taxonomy" id="61476"/>
    <lineage>
        <taxon>Eukaryota</taxon>
        <taxon>Metazoa</taxon>
        <taxon>Ecdysozoa</taxon>
        <taxon>Arthropoda</taxon>
        <taxon>Hexapoda</taxon>
        <taxon>Insecta</taxon>
        <taxon>Pterygota</taxon>
        <taxon>Neoptera</taxon>
        <taxon>Polyneoptera</taxon>
        <taxon>Phasmatodea</taxon>
        <taxon>Timematodea</taxon>
        <taxon>Timematoidea</taxon>
        <taxon>Timematidae</taxon>
        <taxon>Timema</taxon>
    </lineage>
</organism>
<dbReference type="EMBL" id="OC318538">
    <property type="protein sequence ID" value="CAD7402428.1"/>
    <property type="molecule type" value="Genomic_DNA"/>
</dbReference>
<reference evidence="2" key="1">
    <citation type="submission" date="2020-11" db="EMBL/GenBank/DDBJ databases">
        <authorList>
            <person name="Tran Van P."/>
        </authorList>
    </citation>
    <scope>NUCLEOTIDE SEQUENCE</scope>
</reference>
<name>A0A7R9CUG2_TIMCR</name>
<evidence type="ECO:0000256" key="1">
    <source>
        <dbReference type="SAM" id="MobiDB-lite"/>
    </source>
</evidence>
<feature type="region of interest" description="Disordered" evidence="1">
    <location>
        <begin position="33"/>
        <end position="68"/>
    </location>
</feature>
<accession>A0A7R9CUG2</accession>
<dbReference type="AlphaFoldDB" id="A0A7R9CUG2"/>
<gene>
    <name evidence="2" type="ORF">TCEB3V08_LOCUS6481</name>
</gene>
<evidence type="ECO:0000313" key="2">
    <source>
        <dbReference type="EMBL" id="CAD7402428.1"/>
    </source>
</evidence>
<protein>
    <submittedName>
        <fullName evidence="2">Uncharacterized protein</fullName>
    </submittedName>
</protein>